<keyword evidence="2" id="KW-0804">Transcription</keyword>
<dbReference type="Pfam" id="PF03514">
    <property type="entry name" value="GRAS"/>
    <property type="match status" value="1"/>
</dbReference>
<comment type="caution">
    <text evidence="3">Lacks conserved residue(s) required for the propagation of feature annotation.</text>
</comment>
<organism evidence="4 5">
    <name type="scientific">Macleaya cordata</name>
    <name type="common">Five-seeded plume-poppy</name>
    <name type="synonym">Bocconia cordata</name>
    <dbReference type="NCBI Taxonomy" id="56857"/>
    <lineage>
        <taxon>Eukaryota</taxon>
        <taxon>Viridiplantae</taxon>
        <taxon>Streptophyta</taxon>
        <taxon>Embryophyta</taxon>
        <taxon>Tracheophyta</taxon>
        <taxon>Spermatophyta</taxon>
        <taxon>Magnoliopsida</taxon>
        <taxon>Ranunculales</taxon>
        <taxon>Papaveraceae</taxon>
        <taxon>Papaveroideae</taxon>
        <taxon>Macleaya</taxon>
    </lineage>
</organism>
<gene>
    <name evidence="4" type="ORF">BVC80_9091g29</name>
</gene>
<dbReference type="AlphaFoldDB" id="A0A200PWD6"/>
<evidence type="ECO:0000313" key="4">
    <source>
        <dbReference type="EMBL" id="OVA02528.1"/>
    </source>
</evidence>
<dbReference type="OMA" id="NFDTDMI"/>
<dbReference type="Proteomes" id="UP000195402">
    <property type="component" value="Unassembled WGS sequence"/>
</dbReference>
<name>A0A200PWD6_MACCD</name>
<evidence type="ECO:0000313" key="5">
    <source>
        <dbReference type="Proteomes" id="UP000195402"/>
    </source>
</evidence>
<protein>
    <submittedName>
        <fullName evidence="4">Transcription factor GRAS</fullName>
    </submittedName>
</protein>
<accession>A0A200PWD6</accession>
<proteinExistence type="inferred from homology"/>
<evidence type="ECO:0000256" key="2">
    <source>
        <dbReference type="ARBA" id="ARBA00023163"/>
    </source>
</evidence>
<comment type="caution">
    <text evidence="4">The sequence shown here is derived from an EMBL/GenBank/DDBJ whole genome shotgun (WGS) entry which is preliminary data.</text>
</comment>
<sequence>MNAVFSCDFNGAQDVYGPIQGYGREERVNRGEQTHMFGIEDWDDINHLCPNYGFDQENTLHTGVLLPKDQDNLFSDFSMLDDFQFNMGFPPIQPSQEFAVLHSVLTEKPDLVENKRVDNPCPISLTSFELLNNCTKRLKRLKGERLNELRNKTKATNVDNDGRLSTEEIIRVACARFIQFSTKNDDDLTVVTNDQFGCSVPSLTDEEIRDVELAQLLLASAESVSNKQFDLASKLLTQCDYLSSSTGSPVQRLVYYFSEALQERIDRETGRIPSRVLEGKRNQHLDIEEAMMVPTPELLACHQTLPFSRLLQLSGTQALIDNVATAKKVHLIDLGIRIGMQGTVLIHALATRHQCPIEHLKITAVGILSQKIEDTGKRLESFAEAMNLPFTFKVVFISDMKDLKEELFDIEADEAIAVYSPVSLRMMIRRPDHLESLMRVIKNLNPCIMVVTEIEGNHNSPSFVNRFIETLFFYSAFFDCFEACMDDQNNQNRITTERIHCGQGISNIVAMEGEERTIRHVGIDKWRKFFKRFGMVETELSQSSLYQANLILKQVACWSSCTLDMNGKCLIVGWKGTPINSVSAWKFH</sequence>
<evidence type="ECO:0000256" key="3">
    <source>
        <dbReference type="PROSITE-ProRule" id="PRU01191"/>
    </source>
</evidence>
<feature type="region of interest" description="PFYRE" evidence="3">
    <location>
        <begin position="416"/>
        <end position="507"/>
    </location>
</feature>
<feature type="region of interest" description="SAW" evidence="3">
    <location>
        <begin position="510"/>
        <end position="586"/>
    </location>
</feature>
<dbReference type="PROSITE" id="PS50985">
    <property type="entry name" value="GRAS"/>
    <property type="match status" value="1"/>
</dbReference>
<dbReference type="InterPro" id="IPR005202">
    <property type="entry name" value="TF_GRAS"/>
</dbReference>
<dbReference type="STRING" id="56857.A0A200PWD6"/>
<keyword evidence="1" id="KW-0805">Transcription regulation</keyword>
<comment type="similarity">
    <text evidence="3">Belongs to the GRAS family.</text>
</comment>
<feature type="region of interest" description="Leucine repeat II (LRII)" evidence="3">
    <location>
        <begin position="374"/>
        <end position="406"/>
    </location>
</feature>
<dbReference type="EMBL" id="MVGT01003949">
    <property type="protein sequence ID" value="OVA02528.1"/>
    <property type="molecule type" value="Genomic_DNA"/>
</dbReference>
<evidence type="ECO:0000256" key="1">
    <source>
        <dbReference type="ARBA" id="ARBA00023015"/>
    </source>
</evidence>
<dbReference type="OrthoDB" id="770224at2759"/>
<reference evidence="4 5" key="1">
    <citation type="journal article" date="2017" name="Mol. Plant">
        <title>The Genome of Medicinal Plant Macleaya cordata Provides New Insights into Benzylisoquinoline Alkaloids Metabolism.</title>
        <authorList>
            <person name="Liu X."/>
            <person name="Liu Y."/>
            <person name="Huang P."/>
            <person name="Ma Y."/>
            <person name="Qing Z."/>
            <person name="Tang Q."/>
            <person name="Cao H."/>
            <person name="Cheng P."/>
            <person name="Zheng Y."/>
            <person name="Yuan Z."/>
            <person name="Zhou Y."/>
            <person name="Liu J."/>
            <person name="Tang Z."/>
            <person name="Zhuo Y."/>
            <person name="Zhang Y."/>
            <person name="Yu L."/>
            <person name="Huang J."/>
            <person name="Yang P."/>
            <person name="Peng Q."/>
            <person name="Zhang J."/>
            <person name="Jiang W."/>
            <person name="Zhang Z."/>
            <person name="Lin K."/>
            <person name="Ro D.K."/>
            <person name="Chen X."/>
            <person name="Xiong X."/>
            <person name="Shang Y."/>
            <person name="Huang S."/>
            <person name="Zeng J."/>
        </authorList>
    </citation>
    <scope>NUCLEOTIDE SEQUENCE [LARGE SCALE GENOMIC DNA]</scope>
    <source>
        <strain evidence="5">cv. BLH2017</strain>
        <tissue evidence="4">Root</tissue>
    </source>
</reference>
<dbReference type="PANTHER" id="PTHR31636">
    <property type="entry name" value="OSJNBA0084A10.13 PROTEIN-RELATED"/>
    <property type="match status" value="1"/>
</dbReference>
<dbReference type="InParanoid" id="A0A200PWD6"/>
<keyword evidence="5" id="KW-1185">Reference proteome</keyword>